<evidence type="ECO:0000256" key="4">
    <source>
        <dbReference type="ARBA" id="ARBA00022801"/>
    </source>
</evidence>
<dbReference type="SUPFAM" id="SSF56655">
    <property type="entry name" value="Carbohydrate phosphatase"/>
    <property type="match status" value="1"/>
</dbReference>
<evidence type="ECO:0000313" key="7">
    <source>
        <dbReference type="Proteomes" id="UP001057702"/>
    </source>
</evidence>
<dbReference type="PROSITE" id="PS00629">
    <property type="entry name" value="IMP_1"/>
    <property type="match status" value="1"/>
</dbReference>
<dbReference type="Gene3D" id="3.40.190.80">
    <property type="match status" value="1"/>
</dbReference>
<keyword evidence="5" id="KW-0460">Magnesium</keyword>
<comment type="caution">
    <text evidence="6">The sequence shown here is derived from an EMBL/GenBank/DDBJ whole genome shotgun (WGS) entry which is preliminary data.</text>
</comment>
<dbReference type="PRINTS" id="PR00377">
    <property type="entry name" value="IMPHPHTASES"/>
</dbReference>
<evidence type="ECO:0000256" key="3">
    <source>
        <dbReference type="ARBA" id="ARBA00022723"/>
    </source>
</evidence>
<protein>
    <recommendedName>
        <fullName evidence="2">inositol-phosphate phosphatase</fullName>
        <ecNumber evidence="2">3.1.3.25</ecNumber>
    </recommendedName>
</protein>
<dbReference type="PANTHER" id="PTHR20854:SF4">
    <property type="entry name" value="INOSITOL-1-MONOPHOSPHATASE-RELATED"/>
    <property type="match status" value="1"/>
</dbReference>
<name>A0ABT1PUF3_9ACTN</name>
<evidence type="ECO:0000256" key="2">
    <source>
        <dbReference type="ARBA" id="ARBA00013106"/>
    </source>
</evidence>
<dbReference type="InterPro" id="IPR000760">
    <property type="entry name" value="Inositol_monophosphatase-like"/>
</dbReference>
<dbReference type="InterPro" id="IPR020583">
    <property type="entry name" value="Inositol_monoP_metal-BS"/>
</dbReference>
<dbReference type="EC" id="3.1.3.25" evidence="2"/>
<dbReference type="CDD" id="cd01637">
    <property type="entry name" value="IMPase_like"/>
    <property type="match status" value="1"/>
</dbReference>
<keyword evidence="7" id="KW-1185">Reference proteome</keyword>
<proteinExistence type="predicted"/>
<gene>
    <name evidence="6" type="ORF">NGB36_12005</name>
</gene>
<dbReference type="EMBL" id="JANFNG010000007">
    <property type="protein sequence ID" value="MCQ4081304.1"/>
    <property type="molecule type" value="Genomic_DNA"/>
</dbReference>
<dbReference type="Pfam" id="PF00459">
    <property type="entry name" value="Inositol_P"/>
    <property type="match status" value="1"/>
</dbReference>
<dbReference type="InterPro" id="IPR020550">
    <property type="entry name" value="Inositol_monophosphatase_CS"/>
</dbReference>
<dbReference type="PROSITE" id="PS00630">
    <property type="entry name" value="IMP_2"/>
    <property type="match status" value="1"/>
</dbReference>
<sequence length="265" mass="28095">MPDLASLLPVAHEAVDRARKRVLAAPAKTVQSKGDRDMVSDVDLAVESELCEFLAKETPDIGFFGEENGSYGEGRDFTWVLDPLDGTANFLSEIPLCGISLGLLSNRESVLGVIDLPFLASRFSAAQGLGSFCGERQVFASRKTQLHDAIVSVGDYAVGIEAATKNRVRLAITRLLSERAQRVRMLGSAAIDLAWVAAGKLDASIMLSNHPWDTAAGVAIAKEAGALVVDLDGSAHNENSAATIAVAPALRDEVLHLLRDATSDA</sequence>
<dbReference type="Gene3D" id="3.30.540.10">
    <property type="entry name" value="Fructose-1,6-Bisphosphatase, subunit A, domain 1"/>
    <property type="match status" value="1"/>
</dbReference>
<organism evidence="6 7">
    <name type="scientific">Streptomyces humicola</name>
    <dbReference type="NCBI Taxonomy" id="2953240"/>
    <lineage>
        <taxon>Bacteria</taxon>
        <taxon>Bacillati</taxon>
        <taxon>Actinomycetota</taxon>
        <taxon>Actinomycetes</taxon>
        <taxon>Kitasatosporales</taxon>
        <taxon>Streptomycetaceae</taxon>
        <taxon>Streptomyces</taxon>
    </lineage>
</organism>
<dbReference type="PANTHER" id="PTHR20854">
    <property type="entry name" value="INOSITOL MONOPHOSPHATASE"/>
    <property type="match status" value="1"/>
</dbReference>
<comment type="catalytic activity">
    <reaction evidence="1">
        <text>a myo-inositol phosphate + H2O = myo-inositol + phosphate</text>
        <dbReference type="Rhea" id="RHEA:24056"/>
        <dbReference type="ChEBI" id="CHEBI:15377"/>
        <dbReference type="ChEBI" id="CHEBI:17268"/>
        <dbReference type="ChEBI" id="CHEBI:43474"/>
        <dbReference type="ChEBI" id="CHEBI:84139"/>
        <dbReference type="EC" id="3.1.3.25"/>
    </reaction>
</comment>
<evidence type="ECO:0000313" key="6">
    <source>
        <dbReference type="EMBL" id="MCQ4081304.1"/>
    </source>
</evidence>
<accession>A0ABT1PUF3</accession>
<keyword evidence="3" id="KW-0479">Metal-binding</keyword>
<dbReference type="Proteomes" id="UP001057702">
    <property type="component" value="Unassembled WGS sequence"/>
</dbReference>
<keyword evidence="4" id="KW-0378">Hydrolase</keyword>
<evidence type="ECO:0000256" key="1">
    <source>
        <dbReference type="ARBA" id="ARBA00001033"/>
    </source>
</evidence>
<dbReference type="RefSeq" id="WP_255920213.1">
    <property type="nucleotide sequence ID" value="NZ_JANFNG010000007.1"/>
</dbReference>
<evidence type="ECO:0000256" key="5">
    <source>
        <dbReference type="ARBA" id="ARBA00022842"/>
    </source>
</evidence>
<reference evidence="6" key="1">
    <citation type="submission" date="2022-06" db="EMBL/GenBank/DDBJ databases">
        <title>Draft genome sequence of Streptomyces sp. RB6PN25 isolated from peat swamp forest in Thailand.</title>
        <authorList>
            <person name="Duangmal K."/>
            <person name="Klaysubun C."/>
        </authorList>
    </citation>
    <scope>NUCLEOTIDE SEQUENCE</scope>
    <source>
        <strain evidence="6">RB6PN25</strain>
    </source>
</reference>